<comment type="caution">
    <text evidence="2">The sequence shown here is derived from an EMBL/GenBank/DDBJ whole genome shotgun (WGS) entry which is preliminary data.</text>
</comment>
<feature type="region of interest" description="Disordered" evidence="1">
    <location>
        <begin position="1"/>
        <end position="25"/>
    </location>
</feature>
<dbReference type="AlphaFoldDB" id="T0KTZ8"/>
<organism evidence="2 3">
    <name type="scientific">Colletotrichum gloeosporioides (strain Cg-14)</name>
    <name type="common">Anthracnose fungus</name>
    <name type="synonym">Glomerella cingulata</name>
    <dbReference type="NCBI Taxonomy" id="1237896"/>
    <lineage>
        <taxon>Eukaryota</taxon>
        <taxon>Fungi</taxon>
        <taxon>Dikarya</taxon>
        <taxon>Ascomycota</taxon>
        <taxon>Pezizomycotina</taxon>
        <taxon>Sordariomycetes</taxon>
        <taxon>Hypocreomycetidae</taxon>
        <taxon>Glomerellales</taxon>
        <taxon>Glomerellaceae</taxon>
        <taxon>Colletotrichum</taxon>
        <taxon>Colletotrichum gloeosporioides species complex</taxon>
    </lineage>
</organism>
<gene>
    <name evidence="2" type="ORF">CGLO_03871</name>
</gene>
<protein>
    <submittedName>
        <fullName evidence="2">Uncharacterized protein</fullName>
    </submittedName>
</protein>
<proteinExistence type="predicted"/>
<dbReference type="Proteomes" id="UP000015530">
    <property type="component" value="Unassembled WGS sequence"/>
</dbReference>
<sequence>MGGSEAVEGPGVLATDSAEGSESRPMIEPAVTGVYGVKALWLTGGKGGMPMGCGGGAAVVLGEVADETEEESYDLVEGLGDRGYGLCDDAAIAERCSNDQYSRDWFRGVSTGSPR</sequence>
<evidence type="ECO:0000313" key="2">
    <source>
        <dbReference type="EMBL" id="EQB56143.1"/>
    </source>
</evidence>
<dbReference type="HOGENOM" id="CLU_2108832_0_0_1"/>
<evidence type="ECO:0000256" key="1">
    <source>
        <dbReference type="SAM" id="MobiDB-lite"/>
    </source>
</evidence>
<dbReference type="EMBL" id="AMYD01000788">
    <property type="protein sequence ID" value="EQB56143.1"/>
    <property type="molecule type" value="Genomic_DNA"/>
</dbReference>
<evidence type="ECO:0000313" key="3">
    <source>
        <dbReference type="Proteomes" id="UP000015530"/>
    </source>
</evidence>
<reference evidence="3" key="1">
    <citation type="journal article" date="2013" name="Mol. Plant Microbe Interact.">
        <title>Global aspects of pacC regulation of pathogenicity genes in Colletotrichum gloeosporioides as revealed by transcriptome analysis.</title>
        <authorList>
            <person name="Alkan N."/>
            <person name="Meng X."/>
            <person name="Friedlander G."/>
            <person name="Reuveni E."/>
            <person name="Sukno S."/>
            <person name="Sherman A."/>
            <person name="Thon M."/>
            <person name="Fluhr R."/>
            <person name="Prusky D."/>
        </authorList>
    </citation>
    <scope>NUCLEOTIDE SEQUENCE [LARGE SCALE GENOMIC DNA]</scope>
    <source>
        <strain evidence="3">Cg-14</strain>
    </source>
</reference>
<accession>T0KTZ8</accession>
<name>T0KTZ8_COLGC</name>